<dbReference type="InterPro" id="IPR050297">
    <property type="entry name" value="LipidA_mod_glycosyltrf_83"/>
</dbReference>
<keyword evidence="7 10" id="KW-0802">TPR repeat</keyword>
<dbReference type="RefSeq" id="WP_013629025.1">
    <property type="nucleotide sequence ID" value="NC_015174.1"/>
</dbReference>
<dbReference type="Pfam" id="PF07719">
    <property type="entry name" value="TPR_2"/>
    <property type="match status" value="1"/>
</dbReference>
<gene>
    <name evidence="12" type="ordered locus">Plabr_2701</name>
</gene>
<dbReference type="PANTHER" id="PTHR33908">
    <property type="entry name" value="MANNOSYLTRANSFERASE YKCB-RELATED"/>
    <property type="match status" value="1"/>
</dbReference>
<feature type="transmembrane region" description="Helical" evidence="11">
    <location>
        <begin position="181"/>
        <end position="200"/>
    </location>
</feature>
<evidence type="ECO:0000256" key="3">
    <source>
        <dbReference type="ARBA" id="ARBA00022676"/>
    </source>
</evidence>
<keyword evidence="5 11" id="KW-0812">Transmembrane</keyword>
<dbReference type="STRING" id="756272.Plabr_2701"/>
<keyword evidence="13" id="KW-1185">Reference proteome</keyword>
<dbReference type="SMART" id="SM00028">
    <property type="entry name" value="TPR"/>
    <property type="match status" value="3"/>
</dbReference>
<feature type="transmembrane region" description="Helical" evidence="11">
    <location>
        <begin position="21"/>
        <end position="39"/>
    </location>
</feature>
<dbReference type="OrthoDB" id="9761985at2"/>
<reference evidence="13" key="1">
    <citation type="submission" date="2011-02" db="EMBL/GenBank/DDBJ databases">
        <title>The complete genome of Planctomyces brasiliensis DSM 5305.</title>
        <authorList>
            <person name="Lucas S."/>
            <person name="Copeland A."/>
            <person name="Lapidus A."/>
            <person name="Bruce D."/>
            <person name="Goodwin L."/>
            <person name="Pitluck S."/>
            <person name="Kyrpides N."/>
            <person name="Mavromatis K."/>
            <person name="Pagani I."/>
            <person name="Ivanova N."/>
            <person name="Ovchinnikova G."/>
            <person name="Lu M."/>
            <person name="Detter J.C."/>
            <person name="Han C."/>
            <person name="Land M."/>
            <person name="Hauser L."/>
            <person name="Markowitz V."/>
            <person name="Cheng J.-F."/>
            <person name="Hugenholtz P."/>
            <person name="Woyke T."/>
            <person name="Wu D."/>
            <person name="Tindall B."/>
            <person name="Pomrenke H.G."/>
            <person name="Brambilla E."/>
            <person name="Klenk H.-P."/>
            <person name="Eisen J.A."/>
        </authorList>
    </citation>
    <scope>NUCLEOTIDE SEQUENCE [LARGE SCALE GENOMIC DNA]</scope>
    <source>
        <strain evidence="13">ATCC 49424 / DSM 5305 / JCM 21570 / NBRC 103401 / IFAM 1448</strain>
    </source>
</reference>
<dbReference type="PROSITE" id="PS50005">
    <property type="entry name" value="TPR"/>
    <property type="match status" value="1"/>
</dbReference>
<evidence type="ECO:0000256" key="5">
    <source>
        <dbReference type="ARBA" id="ARBA00022692"/>
    </source>
</evidence>
<keyword evidence="9 11" id="KW-0472">Membrane</keyword>
<feature type="transmembrane region" description="Helical" evidence="11">
    <location>
        <begin position="230"/>
        <end position="252"/>
    </location>
</feature>
<keyword evidence="2" id="KW-1003">Cell membrane</keyword>
<dbReference type="eggNOG" id="COG3063">
    <property type="taxonomic scope" value="Bacteria"/>
</dbReference>
<evidence type="ECO:0000256" key="4">
    <source>
        <dbReference type="ARBA" id="ARBA00022679"/>
    </source>
</evidence>
<keyword evidence="4" id="KW-0808">Transferase</keyword>
<feature type="transmembrane region" description="Helical" evidence="11">
    <location>
        <begin position="365"/>
        <end position="388"/>
    </location>
</feature>
<dbReference type="InterPro" id="IPR011990">
    <property type="entry name" value="TPR-like_helical_dom_sf"/>
</dbReference>
<name>F0SSI5_RUBBR</name>
<dbReference type="KEGG" id="pbs:Plabr_2701"/>
<feature type="transmembrane region" description="Helical" evidence="11">
    <location>
        <begin position="95"/>
        <end position="115"/>
    </location>
</feature>
<keyword evidence="6" id="KW-0677">Repeat</keyword>
<dbReference type="SUPFAM" id="SSF48452">
    <property type="entry name" value="TPR-like"/>
    <property type="match status" value="1"/>
</dbReference>
<evidence type="ECO:0000256" key="1">
    <source>
        <dbReference type="ARBA" id="ARBA00004651"/>
    </source>
</evidence>
<dbReference type="GO" id="GO:0009103">
    <property type="term" value="P:lipopolysaccharide biosynthetic process"/>
    <property type="evidence" value="ECO:0007669"/>
    <property type="project" value="UniProtKB-ARBA"/>
</dbReference>
<dbReference type="Gene3D" id="1.25.40.10">
    <property type="entry name" value="Tetratricopeptide repeat domain"/>
    <property type="match status" value="1"/>
</dbReference>
<evidence type="ECO:0000313" key="12">
    <source>
        <dbReference type="EMBL" id="ADY60301.1"/>
    </source>
</evidence>
<evidence type="ECO:0000256" key="10">
    <source>
        <dbReference type="PROSITE-ProRule" id="PRU00339"/>
    </source>
</evidence>
<dbReference type="InterPro" id="IPR013105">
    <property type="entry name" value="TPR_2"/>
</dbReference>
<feature type="transmembrane region" description="Helical" evidence="11">
    <location>
        <begin position="449"/>
        <end position="468"/>
    </location>
</feature>
<dbReference type="HOGENOM" id="CLU_422036_0_0_0"/>
<evidence type="ECO:0000256" key="6">
    <source>
        <dbReference type="ARBA" id="ARBA00022737"/>
    </source>
</evidence>
<evidence type="ECO:0000256" key="8">
    <source>
        <dbReference type="ARBA" id="ARBA00022989"/>
    </source>
</evidence>
<feature type="repeat" description="TPR" evidence="10">
    <location>
        <begin position="547"/>
        <end position="580"/>
    </location>
</feature>
<protein>
    <submittedName>
        <fullName evidence="12">Tetratricopeptide TPR_1 repeat-containing protein</fullName>
    </submittedName>
</protein>
<evidence type="ECO:0000313" key="13">
    <source>
        <dbReference type="Proteomes" id="UP000006860"/>
    </source>
</evidence>
<evidence type="ECO:0000256" key="11">
    <source>
        <dbReference type="SAM" id="Phobius"/>
    </source>
</evidence>
<evidence type="ECO:0000256" key="9">
    <source>
        <dbReference type="ARBA" id="ARBA00023136"/>
    </source>
</evidence>
<proteinExistence type="predicted"/>
<feature type="transmembrane region" description="Helical" evidence="11">
    <location>
        <begin position="393"/>
        <end position="413"/>
    </location>
</feature>
<evidence type="ECO:0000256" key="7">
    <source>
        <dbReference type="ARBA" id="ARBA00022803"/>
    </source>
</evidence>
<dbReference type="GO" id="GO:0005886">
    <property type="term" value="C:plasma membrane"/>
    <property type="evidence" value="ECO:0007669"/>
    <property type="project" value="UniProtKB-SubCell"/>
</dbReference>
<comment type="subcellular location">
    <subcellularLocation>
        <location evidence="1">Cell membrane</location>
        <topology evidence="1">Multi-pass membrane protein</topology>
    </subcellularLocation>
</comment>
<accession>F0SSI5</accession>
<dbReference type="AlphaFoldDB" id="F0SSI5"/>
<feature type="transmembrane region" description="Helical" evidence="11">
    <location>
        <begin position="419"/>
        <end position="437"/>
    </location>
</feature>
<dbReference type="InterPro" id="IPR019734">
    <property type="entry name" value="TPR_rpt"/>
</dbReference>
<evidence type="ECO:0000256" key="2">
    <source>
        <dbReference type="ARBA" id="ARBA00022475"/>
    </source>
</evidence>
<dbReference type="Proteomes" id="UP000006860">
    <property type="component" value="Chromosome"/>
</dbReference>
<keyword evidence="8 11" id="KW-1133">Transmembrane helix</keyword>
<dbReference type="PANTHER" id="PTHR33908:SF11">
    <property type="entry name" value="MEMBRANE PROTEIN"/>
    <property type="match status" value="1"/>
</dbReference>
<dbReference type="GO" id="GO:0016763">
    <property type="term" value="F:pentosyltransferase activity"/>
    <property type="evidence" value="ECO:0007669"/>
    <property type="project" value="TreeGrafter"/>
</dbReference>
<organism evidence="12 13">
    <name type="scientific">Rubinisphaera brasiliensis (strain ATCC 49424 / DSM 5305 / JCM 21570 / IAM 15109 / NBRC 103401 / IFAM 1448)</name>
    <name type="common">Planctomyces brasiliensis</name>
    <dbReference type="NCBI Taxonomy" id="756272"/>
    <lineage>
        <taxon>Bacteria</taxon>
        <taxon>Pseudomonadati</taxon>
        <taxon>Planctomycetota</taxon>
        <taxon>Planctomycetia</taxon>
        <taxon>Planctomycetales</taxon>
        <taxon>Planctomycetaceae</taxon>
        <taxon>Rubinisphaera</taxon>
    </lineage>
</organism>
<dbReference type="EMBL" id="CP002546">
    <property type="protein sequence ID" value="ADY60301.1"/>
    <property type="molecule type" value="Genomic_DNA"/>
</dbReference>
<sequence>MSQPNPVTESEPRQRMSVRPEWMIVLVGGLLRLAYLGLLTQTPLWEYFRADHAFYKAWGLSIADGQLSPGHVFEQGPLYAYWLGAIYSCVGDLDWIVISIQMLAGVHLGCLVYWIGRRIGGEQLGFWAGLLTVIYGPLLYYEGLIMKSWLSPWGTAAACLLTLQLFDCVRGRDDGTQSNNWRGLILLGGLAGVLTGLLCLVRESHVLMLLPIAGVIGLGLKTLSRLARLGLIAAAFGSCLLVTLPATVHNWYAGSQLVWVTSGGGEVLFMGWGPEATGYYQNPSFVRPDPFLEHEDFRLEASRRLGRPVTYTESSKFWTRTAISEATTHIPRSLDLLVRKAVILLNDYEVPDSDFYSVAQRVHPLLAWLPTFSLLAGIAVVGLCVGLLIDRRFIIPISFAAVHVATVLITYNFSRFRLGLIPFVCLFAAMGACSILRGTAGGPNFLRGFPARLMMTVTAILISLWSWMPPPAFQEMEFAILENEFLEKLEERKPYYEQASALTLEQEGKVDSADAAFELGIAWLNALQTFRAESWLKRGLQIDPGHADCWFYLGVIHARRGEFKEAGAAFRKAADYDSENADVYANLGSVQFHLALSGHLTLAERQERLEQAKVSYRRGLEAEPGNTACRQGLQAVEYLLAESSESNAK</sequence>
<feature type="transmembrane region" description="Helical" evidence="11">
    <location>
        <begin position="124"/>
        <end position="141"/>
    </location>
</feature>
<keyword evidence="3" id="KW-0328">Glycosyltransferase</keyword>